<evidence type="ECO:0000313" key="2">
    <source>
        <dbReference type="EMBL" id="AJD92495.1"/>
    </source>
</evidence>
<dbReference type="EMBL" id="CP009416">
    <property type="protein sequence ID" value="AJD92495.1"/>
    <property type="molecule type" value="Genomic_DNA"/>
</dbReference>
<keyword evidence="3" id="KW-1185">Reference proteome</keyword>
<reference evidence="2 3" key="1">
    <citation type="submission" date="2014-08" db="EMBL/GenBank/DDBJ databases">
        <title>Complete genome of a marine bacteria Jeotgalibacillus malaysiensis.</title>
        <authorList>
            <person name="Yaakop A.S."/>
            <person name="Chan K.-G."/>
            <person name="Goh K.M."/>
        </authorList>
    </citation>
    <scope>NUCLEOTIDE SEQUENCE [LARGE SCALE GENOMIC DNA]</scope>
    <source>
        <strain evidence="2 3">D5</strain>
    </source>
</reference>
<name>A0A0B5AQG0_9BACL</name>
<dbReference type="OrthoDB" id="2449793at2"/>
<protein>
    <recommendedName>
        <fullName evidence="1">SGNH hydrolase-type esterase domain-containing protein</fullName>
    </recommendedName>
</protein>
<proteinExistence type="predicted"/>
<sequence>MKHLTKLLLISCVFLVLMGMVRGEYRSKQSAVAEQMHKLNPAHNTDLSYIDFLTYRVLKNGSARVAVLGSSVTKGVGASTPSHNWKSLLQSEIRSTSRPLKHVTIANHGHSGYTSEMLLRPEVIAGVLKSRPDLLILETSVINNYRQSVSLETTKSSLEELYRTFTQEIPGVEILFISPNPILKTNLTESGLNKLGLTFADYNNLTKTLAAENGWHYFDTHDAILNEMTERNIAIEDMLADKIHPNDLGYQMWFNQLYQNKMTLPKFGE</sequence>
<dbReference type="BioCyc" id="JESP1508404:G14D9-12459-MONOMER"/>
<feature type="domain" description="SGNH hydrolase-type esterase" evidence="1">
    <location>
        <begin position="67"/>
        <end position="251"/>
    </location>
</feature>
<dbReference type="InterPro" id="IPR036514">
    <property type="entry name" value="SGNH_hydro_sf"/>
</dbReference>
<dbReference type="SUPFAM" id="SSF52266">
    <property type="entry name" value="SGNH hydrolase"/>
    <property type="match status" value="1"/>
</dbReference>
<organism evidence="2 3">
    <name type="scientific">Jeotgalibacillus malaysiensis</name>
    <dbReference type="NCBI Taxonomy" id="1508404"/>
    <lineage>
        <taxon>Bacteria</taxon>
        <taxon>Bacillati</taxon>
        <taxon>Bacillota</taxon>
        <taxon>Bacilli</taxon>
        <taxon>Bacillales</taxon>
        <taxon>Caryophanaceae</taxon>
        <taxon>Jeotgalibacillus</taxon>
    </lineage>
</organism>
<dbReference type="InterPro" id="IPR013830">
    <property type="entry name" value="SGNH_hydro"/>
</dbReference>
<dbReference type="Pfam" id="PF13472">
    <property type="entry name" value="Lipase_GDSL_2"/>
    <property type="match status" value="1"/>
</dbReference>
<evidence type="ECO:0000259" key="1">
    <source>
        <dbReference type="Pfam" id="PF13472"/>
    </source>
</evidence>
<accession>A0A0B5AQG0</accession>
<dbReference type="CDD" id="cd00229">
    <property type="entry name" value="SGNH_hydrolase"/>
    <property type="match status" value="1"/>
</dbReference>
<dbReference type="InterPro" id="IPR051532">
    <property type="entry name" value="Ester_Hydrolysis_Enzymes"/>
</dbReference>
<dbReference type="HOGENOM" id="CLU_086965_0_0_9"/>
<dbReference type="AlphaFoldDB" id="A0A0B5AQG0"/>
<dbReference type="STRING" id="1508404.JMA_31780"/>
<evidence type="ECO:0000313" key="3">
    <source>
        <dbReference type="Proteomes" id="UP000031449"/>
    </source>
</evidence>
<dbReference type="KEGG" id="jeo:JMA_31780"/>
<dbReference type="Proteomes" id="UP000031449">
    <property type="component" value="Chromosome"/>
</dbReference>
<gene>
    <name evidence="2" type="ORF">JMA_31780</name>
</gene>
<dbReference type="PANTHER" id="PTHR30383">
    <property type="entry name" value="THIOESTERASE 1/PROTEASE 1/LYSOPHOSPHOLIPASE L1"/>
    <property type="match status" value="1"/>
</dbReference>
<dbReference type="Gene3D" id="3.40.50.1110">
    <property type="entry name" value="SGNH hydrolase"/>
    <property type="match status" value="1"/>
</dbReference>